<evidence type="ECO:0000313" key="11">
    <source>
        <dbReference type="Proteomes" id="UP001353858"/>
    </source>
</evidence>
<feature type="region of interest" description="Disordered" evidence="8">
    <location>
        <begin position="270"/>
        <end position="308"/>
    </location>
</feature>
<name>A0AAN7Q8H3_9COLE</name>
<dbReference type="Proteomes" id="UP001353858">
    <property type="component" value="Unassembled WGS sequence"/>
</dbReference>
<dbReference type="PANTHER" id="PTHR45988">
    <property type="entry name" value="C2H2 TYPE ZINC FINGER TRANSCRIPTION FACTOR FAMILY-RELATED"/>
    <property type="match status" value="1"/>
</dbReference>
<feature type="region of interest" description="Disordered" evidence="8">
    <location>
        <begin position="638"/>
        <end position="684"/>
    </location>
</feature>
<feature type="domain" description="C2H2-type" evidence="9">
    <location>
        <begin position="694"/>
        <end position="721"/>
    </location>
</feature>
<dbReference type="EMBL" id="JARPUR010000002">
    <property type="protein sequence ID" value="KAK4882680.1"/>
    <property type="molecule type" value="Genomic_DNA"/>
</dbReference>
<dbReference type="InterPro" id="IPR044653">
    <property type="entry name" value="AZF1/2/3-like"/>
</dbReference>
<evidence type="ECO:0000256" key="1">
    <source>
        <dbReference type="ARBA" id="ARBA00022723"/>
    </source>
</evidence>
<feature type="region of interest" description="Disordered" evidence="8">
    <location>
        <begin position="330"/>
        <end position="352"/>
    </location>
</feature>
<evidence type="ECO:0000256" key="7">
    <source>
        <dbReference type="PROSITE-ProRule" id="PRU00042"/>
    </source>
</evidence>
<evidence type="ECO:0000256" key="2">
    <source>
        <dbReference type="ARBA" id="ARBA00022737"/>
    </source>
</evidence>
<dbReference type="GO" id="GO:0000976">
    <property type="term" value="F:transcription cis-regulatory region binding"/>
    <property type="evidence" value="ECO:0007669"/>
    <property type="project" value="TreeGrafter"/>
</dbReference>
<keyword evidence="6" id="KW-0804">Transcription</keyword>
<organism evidence="10 11">
    <name type="scientific">Aquatica leii</name>
    <dbReference type="NCBI Taxonomy" id="1421715"/>
    <lineage>
        <taxon>Eukaryota</taxon>
        <taxon>Metazoa</taxon>
        <taxon>Ecdysozoa</taxon>
        <taxon>Arthropoda</taxon>
        <taxon>Hexapoda</taxon>
        <taxon>Insecta</taxon>
        <taxon>Pterygota</taxon>
        <taxon>Neoptera</taxon>
        <taxon>Endopterygota</taxon>
        <taxon>Coleoptera</taxon>
        <taxon>Polyphaga</taxon>
        <taxon>Elateriformia</taxon>
        <taxon>Elateroidea</taxon>
        <taxon>Lampyridae</taxon>
        <taxon>Luciolinae</taxon>
        <taxon>Aquatica</taxon>
    </lineage>
</organism>
<feature type="region of interest" description="Disordered" evidence="8">
    <location>
        <begin position="206"/>
        <end position="231"/>
    </location>
</feature>
<evidence type="ECO:0000256" key="4">
    <source>
        <dbReference type="ARBA" id="ARBA00022833"/>
    </source>
</evidence>
<feature type="compositionally biased region" description="Polar residues" evidence="8">
    <location>
        <begin position="271"/>
        <end position="288"/>
    </location>
</feature>
<feature type="domain" description="C2H2-type" evidence="9">
    <location>
        <begin position="742"/>
        <end position="769"/>
    </location>
</feature>
<dbReference type="AlphaFoldDB" id="A0AAN7Q8H3"/>
<evidence type="ECO:0000256" key="8">
    <source>
        <dbReference type="SAM" id="MobiDB-lite"/>
    </source>
</evidence>
<gene>
    <name evidence="10" type="ORF">RN001_005999</name>
</gene>
<feature type="domain" description="C2H2-type" evidence="9">
    <location>
        <begin position="933"/>
        <end position="961"/>
    </location>
</feature>
<feature type="compositionally biased region" description="Low complexity" evidence="8">
    <location>
        <begin position="652"/>
        <end position="666"/>
    </location>
</feature>
<evidence type="ECO:0000256" key="3">
    <source>
        <dbReference type="ARBA" id="ARBA00022771"/>
    </source>
</evidence>
<dbReference type="PROSITE" id="PS00028">
    <property type="entry name" value="ZINC_FINGER_C2H2_1"/>
    <property type="match status" value="5"/>
</dbReference>
<dbReference type="GO" id="GO:0005634">
    <property type="term" value="C:nucleus"/>
    <property type="evidence" value="ECO:0007669"/>
    <property type="project" value="TreeGrafter"/>
</dbReference>
<feature type="compositionally biased region" description="Basic and acidic residues" evidence="8">
    <location>
        <begin position="289"/>
        <end position="300"/>
    </location>
</feature>
<dbReference type="PROSITE" id="PS50157">
    <property type="entry name" value="ZINC_FINGER_C2H2_2"/>
    <property type="match status" value="5"/>
</dbReference>
<feature type="compositionally biased region" description="Basic residues" evidence="8">
    <location>
        <begin position="892"/>
        <end position="906"/>
    </location>
</feature>
<keyword evidence="11" id="KW-1185">Reference proteome</keyword>
<keyword evidence="5" id="KW-0805">Transcription regulation</keyword>
<dbReference type="SMART" id="SM00355">
    <property type="entry name" value="ZnF_C2H2"/>
    <property type="match status" value="6"/>
</dbReference>
<dbReference type="GO" id="GO:0008270">
    <property type="term" value="F:zinc ion binding"/>
    <property type="evidence" value="ECO:0007669"/>
    <property type="project" value="UniProtKB-KW"/>
</dbReference>
<evidence type="ECO:0000259" key="9">
    <source>
        <dbReference type="PROSITE" id="PS50157"/>
    </source>
</evidence>
<feature type="compositionally biased region" description="Basic residues" evidence="8">
    <location>
        <begin position="641"/>
        <end position="651"/>
    </location>
</feature>
<accession>A0AAN7Q8H3</accession>
<keyword evidence="3 7" id="KW-0863">Zinc-finger</keyword>
<evidence type="ECO:0000256" key="5">
    <source>
        <dbReference type="ARBA" id="ARBA00023015"/>
    </source>
</evidence>
<feature type="domain" description="C2H2-type" evidence="9">
    <location>
        <begin position="770"/>
        <end position="797"/>
    </location>
</feature>
<protein>
    <recommendedName>
        <fullName evidence="9">C2H2-type domain-containing protein</fullName>
    </recommendedName>
</protein>
<comment type="caution">
    <text evidence="10">The sequence shown here is derived from an EMBL/GenBank/DDBJ whole genome shotgun (WGS) entry which is preliminary data.</text>
</comment>
<reference evidence="11" key="1">
    <citation type="submission" date="2023-01" db="EMBL/GenBank/DDBJ databases">
        <title>Key to firefly adult light organ development and bioluminescence: homeobox transcription factors regulate luciferase expression and transportation to peroxisome.</title>
        <authorList>
            <person name="Fu X."/>
        </authorList>
    </citation>
    <scope>NUCLEOTIDE SEQUENCE [LARGE SCALE GENOMIC DNA]</scope>
</reference>
<dbReference type="Pfam" id="PF13912">
    <property type="entry name" value="zf-C2H2_6"/>
    <property type="match status" value="1"/>
</dbReference>
<feature type="region of interest" description="Disordered" evidence="8">
    <location>
        <begin position="892"/>
        <end position="921"/>
    </location>
</feature>
<dbReference type="Gene3D" id="3.30.160.60">
    <property type="entry name" value="Classic Zinc Finger"/>
    <property type="match status" value="2"/>
</dbReference>
<keyword evidence="4" id="KW-0862">Zinc</keyword>
<dbReference type="PANTHER" id="PTHR45988:SF18">
    <property type="entry name" value="C2H2-TYPE ZINC FINGER FAMILY PROTEIN"/>
    <property type="match status" value="1"/>
</dbReference>
<dbReference type="InterPro" id="IPR036236">
    <property type="entry name" value="Znf_C2H2_sf"/>
</dbReference>
<keyword evidence="1" id="KW-0479">Metal-binding</keyword>
<dbReference type="Pfam" id="PF13894">
    <property type="entry name" value="zf-C2H2_4"/>
    <property type="match status" value="2"/>
</dbReference>
<evidence type="ECO:0000256" key="6">
    <source>
        <dbReference type="ARBA" id="ARBA00023163"/>
    </source>
</evidence>
<dbReference type="InterPro" id="IPR013087">
    <property type="entry name" value="Znf_C2H2_type"/>
</dbReference>
<evidence type="ECO:0000313" key="10">
    <source>
        <dbReference type="EMBL" id="KAK4882680.1"/>
    </source>
</evidence>
<dbReference type="GO" id="GO:0003700">
    <property type="term" value="F:DNA-binding transcription factor activity"/>
    <property type="evidence" value="ECO:0007669"/>
    <property type="project" value="InterPro"/>
</dbReference>
<proteinExistence type="predicted"/>
<dbReference type="SUPFAM" id="SSF57667">
    <property type="entry name" value="beta-beta-alpha zinc fingers"/>
    <property type="match status" value="3"/>
</dbReference>
<sequence>MSAQYQFVETDNCKNDIIVDSAVLVEDGVVWDQGEVEMSLNYASNDITLIENNNESFLTATDGNDTQYFSVLETTNETTLTDLNDIALYTDGADVEISDQQDGNSLDEQENIYAVGTSDDLYAFQIAYDDDGNMQRYRYVLRLNENGLLESVPESVELLPADQEIELPESEVITSDLPESEEDTIKLQARSGVIIKKEEYQQEFVEELDDTSNNNEDPYEELQVHEESSEFYDETECFEEIGETKADIVNPLRIEKVEGYDMDSEFETDNFIENNNEGSDKSASSVLSEHQEELHEGHEEPIEDNEEAIEDHEDPIEDHEDPIQDFEEPIEDHEEQTEDHEEANENESDNEEFQIVDGVHVTADTDSNEEVIHAMTAYVENDTQHAITLHENVLQNTDQKANSINNKMSNKVKSLMYYVIKHPEKENVGAITQHVMNNKVIKTNPRSVLKSSYAFFDQKKEKDNAELQPAKIDKKPVKNRENVQARILHNYIAKTTILHAPVRQERLPRKQTIKPVTRADEEIIVQEVVVSSNGIIETSEDGIVKSKVPLKPTEFMQVTDSDEDYDVKREQKRKKKRKKRKSKVPEIVISDSEDEVSDDIVQIDLSMESDQEKERSGKDAQPEAVLDVAEINSLSSLGDIKRKRGRPRKRLNSSLSESTGDTSTSSKKFKSSNDSESTDLSPLKSEIRNIKTNWKCDSCPKVFPSQGGLKTHMQYHTYHEPNNSKKEFFKKPLSTISKPNNHKCLICHEVFKNNYLLTKHTKEHYEANKFECGICKKLFSDQLQLTNHKRSHVKEQMFNSTTLPKHSPKRKSLVKVDVASTDSKYKCIYCTKVFSTQYLLNAHMGTHKRFTCLSCTANFISKLALEDHIQNSCVKKTNSSAKRLLFKTKKTPVRTTPRRLSLRKSVVKTSDEASSSSSDKDGNKIFNPIVNNLKCDSCSEVFKSHKNLFRHKVSKHGLQTPDKNINKSVRKELKKFTSVLPSSRLQNALANTRTTTS</sequence>
<dbReference type="Pfam" id="PF00096">
    <property type="entry name" value="zf-C2H2"/>
    <property type="match status" value="2"/>
</dbReference>
<keyword evidence="2" id="KW-0677">Repeat</keyword>
<feature type="domain" description="C2H2-type" evidence="9">
    <location>
        <begin position="825"/>
        <end position="847"/>
    </location>
</feature>